<name>X1CJR2_9ZZZZ</name>
<proteinExistence type="predicted"/>
<protein>
    <submittedName>
        <fullName evidence="1">Uncharacterized protein</fullName>
    </submittedName>
</protein>
<evidence type="ECO:0000313" key="1">
    <source>
        <dbReference type="EMBL" id="GAH07942.1"/>
    </source>
</evidence>
<reference evidence="1" key="1">
    <citation type="journal article" date="2014" name="Front. Microbiol.">
        <title>High frequency of phylogenetically diverse reductive dehalogenase-homologous genes in deep subseafloor sedimentary metagenomes.</title>
        <authorList>
            <person name="Kawai M."/>
            <person name="Futagami T."/>
            <person name="Toyoda A."/>
            <person name="Takaki Y."/>
            <person name="Nishi S."/>
            <person name="Hori S."/>
            <person name="Arai W."/>
            <person name="Tsubouchi T."/>
            <person name="Morono Y."/>
            <person name="Uchiyama I."/>
            <person name="Ito T."/>
            <person name="Fujiyama A."/>
            <person name="Inagaki F."/>
            <person name="Takami H."/>
        </authorList>
    </citation>
    <scope>NUCLEOTIDE SEQUENCE</scope>
    <source>
        <strain evidence="1">Expedition CK06-06</strain>
    </source>
</reference>
<dbReference type="EMBL" id="BART01029535">
    <property type="protein sequence ID" value="GAH07942.1"/>
    <property type="molecule type" value="Genomic_DNA"/>
</dbReference>
<organism evidence="1">
    <name type="scientific">marine sediment metagenome</name>
    <dbReference type="NCBI Taxonomy" id="412755"/>
    <lineage>
        <taxon>unclassified sequences</taxon>
        <taxon>metagenomes</taxon>
        <taxon>ecological metagenomes</taxon>
    </lineage>
</organism>
<comment type="caution">
    <text evidence="1">The sequence shown here is derived from an EMBL/GenBank/DDBJ whole genome shotgun (WGS) entry which is preliminary data.</text>
</comment>
<dbReference type="AlphaFoldDB" id="X1CJR2"/>
<sequence>MVARTEIVQTNELRFLDIYIYFYNKLEKQENMFKKDVDNWEYYINLLNTRKK</sequence>
<gene>
    <name evidence="1" type="ORF">S01H4_51795</name>
</gene>
<accession>X1CJR2</accession>